<evidence type="ECO:0000256" key="6">
    <source>
        <dbReference type="ARBA" id="ARBA00023014"/>
    </source>
</evidence>
<comment type="subcellular location">
    <subcellularLocation>
        <location evidence="1">Cell envelope</location>
    </subcellularLocation>
</comment>
<evidence type="ECO:0000256" key="1">
    <source>
        <dbReference type="ARBA" id="ARBA00004196"/>
    </source>
</evidence>
<dbReference type="PROSITE" id="PS51379">
    <property type="entry name" value="4FE4S_FER_2"/>
    <property type="match status" value="2"/>
</dbReference>
<name>A0A6H3FCM7_9BACT</name>
<dbReference type="GO" id="GO:0046872">
    <property type="term" value="F:metal ion binding"/>
    <property type="evidence" value="ECO:0007669"/>
    <property type="project" value="UniProtKB-KW"/>
</dbReference>
<dbReference type="Proteomes" id="UP000292919">
    <property type="component" value="Unassembled WGS sequence"/>
</dbReference>
<dbReference type="InterPro" id="IPR017896">
    <property type="entry name" value="4Fe4S_Fe-S-bd"/>
</dbReference>
<dbReference type="EMBL" id="SIXC01000006">
    <property type="protein sequence ID" value="TBH79952.1"/>
    <property type="molecule type" value="Genomic_DNA"/>
</dbReference>
<dbReference type="SUPFAM" id="SSF54862">
    <property type="entry name" value="4Fe-4S ferredoxins"/>
    <property type="match status" value="1"/>
</dbReference>
<proteinExistence type="predicted"/>
<evidence type="ECO:0000256" key="2">
    <source>
        <dbReference type="ARBA" id="ARBA00022485"/>
    </source>
</evidence>
<sequence>MNRRKFLTFMGSAGVVSALSTAKVAEAGVHTFPYYADSYGVLHDTTRCIGCRRCEEACNKVNHLPKPKTPFTDVSVTATRRRTSAYEWTVVNKYEVDGKPVFRKLQCFHCNDPACASACFAKCFTKLPDGTVSYNGSQCVGCRYCMVACPFYVPGFQYDEAFDPLVQKCTFCEPRLKEGKLPGCVEACPMDALTFGRRSDLLKIARARIAENPERYTNYVYGEADAGGTAWMVLAPAAPKAVPAAADKDAPAKDAHAPDTWKQLGLDTHLGTQPMGELTYGALGTVPMIVAFWPVLFGGAYAITKRRESIYKAEQEKHAKEAREDVAAAVDAAVRKIEETQGPGAADTARRAMTEALKAREVAGSQEHGEDK</sequence>
<dbReference type="PROSITE" id="PS00198">
    <property type="entry name" value="4FE4S_FER_1"/>
    <property type="match status" value="1"/>
</dbReference>
<evidence type="ECO:0000256" key="3">
    <source>
        <dbReference type="ARBA" id="ARBA00022723"/>
    </source>
</evidence>
<feature type="domain" description="4Fe-4S ferredoxin-type" evidence="8">
    <location>
        <begin position="130"/>
        <end position="159"/>
    </location>
</feature>
<dbReference type="GO" id="GO:0030313">
    <property type="term" value="C:cell envelope"/>
    <property type="evidence" value="ECO:0007669"/>
    <property type="project" value="UniProtKB-SubCell"/>
</dbReference>
<gene>
    <name evidence="9" type="ORF">EB812_06625</name>
</gene>
<dbReference type="PANTHER" id="PTHR43545:SF4">
    <property type="entry name" value="IRON-SULFUR PROTEIN"/>
    <property type="match status" value="1"/>
</dbReference>
<dbReference type="RefSeq" id="WP_118229099.1">
    <property type="nucleotide sequence ID" value="NZ_DBFBQU010000073.1"/>
</dbReference>
<dbReference type="Gene3D" id="3.30.70.20">
    <property type="match status" value="2"/>
</dbReference>
<dbReference type="InterPro" id="IPR017900">
    <property type="entry name" value="4Fe4S_Fe_S_CS"/>
</dbReference>
<keyword evidence="3" id="KW-0479">Metal-binding</keyword>
<feature type="domain" description="4Fe-4S ferredoxin-type" evidence="8">
    <location>
        <begin position="39"/>
        <end position="69"/>
    </location>
</feature>
<keyword evidence="5" id="KW-0408">Iron</keyword>
<feature type="transmembrane region" description="Helical" evidence="7">
    <location>
        <begin position="280"/>
        <end position="303"/>
    </location>
</feature>
<dbReference type="InterPro" id="IPR051555">
    <property type="entry name" value="FDH_Electron_Transfer_Unit"/>
</dbReference>
<reference evidence="9 10" key="1">
    <citation type="submission" date="2018-12" db="EMBL/GenBank/DDBJ databases">
        <title>First genome draft of Desulfovibrio legallis sp. nov.</title>
        <authorList>
            <person name="Ben Dhia O."/>
            <person name="Najjari A."/>
            <person name="Ferjani R."/>
            <person name="Fhoula I."/>
            <person name="Fardeau M.-L."/>
            <person name="Boudabbous A."/>
            <person name="Ouzari H.I."/>
        </authorList>
    </citation>
    <scope>NUCLEOTIDE SEQUENCE [LARGE SCALE GENOMIC DNA]</scope>
    <source>
        <strain evidence="9 10">H1T</strain>
    </source>
</reference>
<accession>A0A6H3FCM7</accession>
<dbReference type="Pfam" id="PF13247">
    <property type="entry name" value="Fer4_11"/>
    <property type="match status" value="1"/>
</dbReference>
<keyword evidence="4" id="KW-0677">Repeat</keyword>
<evidence type="ECO:0000313" key="9">
    <source>
        <dbReference type="EMBL" id="TBH79952.1"/>
    </source>
</evidence>
<comment type="caution">
    <text evidence="9">The sequence shown here is derived from an EMBL/GenBank/DDBJ whole genome shotgun (WGS) entry which is preliminary data.</text>
</comment>
<protein>
    <submittedName>
        <fullName evidence="9">4Fe-4S dicluster domain-containing protein</fullName>
    </submittedName>
</protein>
<evidence type="ECO:0000259" key="8">
    <source>
        <dbReference type="PROSITE" id="PS51379"/>
    </source>
</evidence>
<keyword evidence="7" id="KW-0812">Transmembrane</keyword>
<evidence type="ECO:0000256" key="4">
    <source>
        <dbReference type="ARBA" id="ARBA00022737"/>
    </source>
</evidence>
<evidence type="ECO:0000256" key="5">
    <source>
        <dbReference type="ARBA" id="ARBA00023004"/>
    </source>
</evidence>
<keyword evidence="2" id="KW-0004">4Fe-4S</keyword>
<keyword evidence="7" id="KW-1133">Transmembrane helix</keyword>
<keyword evidence="6" id="KW-0411">Iron-sulfur</keyword>
<dbReference type="CDD" id="cd10561">
    <property type="entry name" value="HybA_like"/>
    <property type="match status" value="1"/>
</dbReference>
<keyword evidence="10" id="KW-1185">Reference proteome</keyword>
<dbReference type="GO" id="GO:0051539">
    <property type="term" value="F:4 iron, 4 sulfur cluster binding"/>
    <property type="evidence" value="ECO:0007669"/>
    <property type="project" value="UniProtKB-KW"/>
</dbReference>
<evidence type="ECO:0000256" key="7">
    <source>
        <dbReference type="SAM" id="Phobius"/>
    </source>
</evidence>
<keyword evidence="7" id="KW-0472">Membrane</keyword>
<evidence type="ECO:0000313" key="10">
    <source>
        <dbReference type="Proteomes" id="UP000292919"/>
    </source>
</evidence>
<dbReference type="AlphaFoldDB" id="A0A6H3FCM7"/>
<dbReference type="PANTHER" id="PTHR43545">
    <property type="entry name" value="FORMATE DEHYDROGENASE, NITRATE-INDUCIBLE, IRON-SULFUR SUBUNIT"/>
    <property type="match status" value="1"/>
</dbReference>
<organism evidence="9 10">
    <name type="scientific">Desulfovibrio legallii</name>
    <dbReference type="NCBI Taxonomy" id="571438"/>
    <lineage>
        <taxon>Bacteria</taxon>
        <taxon>Pseudomonadati</taxon>
        <taxon>Thermodesulfobacteriota</taxon>
        <taxon>Desulfovibrionia</taxon>
        <taxon>Desulfovibrionales</taxon>
        <taxon>Desulfovibrionaceae</taxon>
        <taxon>Desulfovibrio</taxon>
    </lineage>
</organism>